<reference evidence="1 3" key="1">
    <citation type="submission" date="2019-05" db="EMBL/GenBank/DDBJ databases">
        <title>Whole genome sequence analysis of Cupriavidus campinensis S14E4C strain.</title>
        <authorList>
            <person name="Abbaszade G."/>
            <person name="Szabo A."/>
            <person name="Toumi M."/>
            <person name="Toth E."/>
        </authorList>
    </citation>
    <scope>NUCLEOTIDE SEQUENCE [LARGE SCALE GENOMIC DNA]</scope>
    <source>
        <strain evidence="1 3">S14E4C</strain>
    </source>
</reference>
<dbReference type="KEGG" id="ccam:M5D45_23065"/>
<gene>
    <name evidence="1" type="ORF">FGG12_25270</name>
    <name evidence="2" type="ORF">M5D45_23065</name>
</gene>
<reference evidence="2" key="2">
    <citation type="journal article" date="2022" name="Microbiol. Resour. Announc.">
        <title>Genome Sequence of Cupriavidus campinensis Strain G5, a Member of a Bacterial Consortium Capable of Polyethylene Degradation.</title>
        <authorList>
            <person name="Schneider B."/>
            <person name="Pfeiffer F."/>
            <person name="Dyall-Smith M."/>
            <person name="Kunte H.J."/>
        </authorList>
    </citation>
    <scope>NUCLEOTIDE SEQUENCE</scope>
    <source>
        <strain evidence="2">G5</strain>
    </source>
</reference>
<evidence type="ECO:0000313" key="4">
    <source>
        <dbReference type="Proteomes" id="UP001056132"/>
    </source>
</evidence>
<dbReference type="Proteomes" id="UP001056132">
    <property type="component" value="Chromosome 2"/>
</dbReference>
<protein>
    <submittedName>
        <fullName evidence="2">Uncharacterized protein</fullName>
    </submittedName>
</protein>
<evidence type="ECO:0000313" key="1">
    <source>
        <dbReference type="EMBL" id="TSP09843.1"/>
    </source>
</evidence>
<dbReference type="RefSeq" id="WP_144202189.1">
    <property type="nucleotide sequence ID" value="NZ_CAJPVH010000001.1"/>
</dbReference>
<evidence type="ECO:0000313" key="2">
    <source>
        <dbReference type="EMBL" id="URF08038.1"/>
    </source>
</evidence>
<dbReference type="EMBL" id="VCIZ01000020">
    <property type="protein sequence ID" value="TSP09843.1"/>
    <property type="molecule type" value="Genomic_DNA"/>
</dbReference>
<accession>A0AAE9L5K2</accession>
<name>A0AAE9L5K2_9BURK</name>
<organism evidence="2 4">
    <name type="scientific">Cupriavidus campinensis</name>
    <dbReference type="NCBI Taxonomy" id="151783"/>
    <lineage>
        <taxon>Bacteria</taxon>
        <taxon>Pseudomonadati</taxon>
        <taxon>Pseudomonadota</taxon>
        <taxon>Betaproteobacteria</taxon>
        <taxon>Burkholderiales</taxon>
        <taxon>Burkholderiaceae</taxon>
        <taxon>Cupriavidus</taxon>
    </lineage>
</organism>
<reference evidence="2" key="3">
    <citation type="submission" date="2022-05" db="EMBL/GenBank/DDBJ databases">
        <authorList>
            <person name="Kunte H.-J."/>
        </authorList>
    </citation>
    <scope>NUCLEOTIDE SEQUENCE</scope>
    <source>
        <strain evidence="2">G5</strain>
    </source>
</reference>
<keyword evidence="3" id="KW-1185">Reference proteome</keyword>
<dbReference type="AlphaFoldDB" id="A0AAE9L5K2"/>
<evidence type="ECO:0000313" key="3">
    <source>
        <dbReference type="Proteomes" id="UP000318943"/>
    </source>
</evidence>
<dbReference type="EMBL" id="CP097331">
    <property type="protein sequence ID" value="URF08038.1"/>
    <property type="molecule type" value="Genomic_DNA"/>
</dbReference>
<dbReference type="Proteomes" id="UP000318943">
    <property type="component" value="Unassembled WGS sequence"/>
</dbReference>
<sequence>MIRNFGSADEIRNEILRRLQENADLGDDCRDCDIPLPQRVDAAANGGCNWTIEAFPAVRPSCLPTIKAVTTEMMREYELR</sequence>
<proteinExistence type="predicted"/>